<keyword evidence="4 11" id="KW-0963">Cytoplasm</keyword>
<dbReference type="HAMAP" id="MF_00123">
    <property type="entry name" value="Arg_tRNA_synth"/>
    <property type="match status" value="1"/>
</dbReference>
<dbReference type="InterPro" id="IPR014729">
    <property type="entry name" value="Rossmann-like_a/b/a_fold"/>
</dbReference>
<comment type="subcellular location">
    <subcellularLocation>
        <location evidence="1 11">Cytoplasm</location>
    </subcellularLocation>
</comment>
<comment type="similarity">
    <text evidence="2 11 12">Belongs to the class-I aminoacyl-tRNA synthetase family.</text>
</comment>
<keyword evidence="16" id="KW-1185">Reference proteome</keyword>
<evidence type="ECO:0000313" key="15">
    <source>
        <dbReference type="EMBL" id="SKA39844.1"/>
    </source>
</evidence>
<evidence type="ECO:0000256" key="1">
    <source>
        <dbReference type="ARBA" id="ARBA00004496"/>
    </source>
</evidence>
<proteinExistence type="inferred from homology"/>
<dbReference type="Proteomes" id="UP000190092">
    <property type="component" value="Unassembled WGS sequence"/>
</dbReference>
<feature type="domain" description="Arginyl tRNA synthetase N-terminal" evidence="14">
    <location>
        <begin position="5"/>
        <end position="94"/>
    </location>
</feature>
<keyword evidence="8 11" id="KW-0648">Protein biosynthesis</keyword>
<evidence type="ECO:0000256" key="2">
    <source>
        <dbReference type="ARBA" id="ARBA00005594"/>
    </source>
</evidence>
<dbReference type="SUPFAM" id="SSF47323">
    <property type="entry name" value="Anticodon-binding domain of a subclass of class I aminoacyl-tRNA synthetases"/>
    <property type="match status" value="1"/>
</dbReference>
<gene>
    <name evidence="11" type="primary">argS</name>
    <name evidence="15" type="ORF">SAMN02745126_06263</name>
</gene>
<evidence type="ECO:0000256" key="10">
    <source>
        <dbReference type="ARBA" id="ARBA00049339"/>
    </source>
</evidence>
<evidence type="ECO:0000256" key="8">
    <source>
        <dbReference type="ARBA" id="ARBA00022917"/>
    </source>
</evidence>
<accession>A0A1T4THH0</accession>
<dbReference type="STRING" id="225324.SAMN02745126_06263"/>
<dbReference type="InterPro" id="IPR001278">
    <property type="entry name" value="Arg-tRNA-ligase"/>
</dbReference>
<keyword evidence="9 11" id="KW-0030">Aminoacyl-tRNA synthetase</keyword>
<keyword evidence="7 11" id="KW-0067">ATP-binding</keyword>
<feature type="short sequence motif" description="'HIGH' region" evidence="11">
    <location>
        <begin position="131"/>
        <end position="141"/>
    </location>
</feature>
<evidence type="ECO:0000256" key="3">
    <source>
        <dbReference type="ARBA" id="ARBA00011245"/>
    </source>
</evidence>
<dbReference type="SUPFAM" id="SSF52374">
    <property type="entry name" value="Nucleotidylyl transferase"/>
    <property type="match status" value="1"/>
</dbReference>
<evidence type="ECO:0000256" key="5">
    <source>
        <dbReference type="ARBA" id="ARBA00022598"/>
    </source>
</evidence>
<dbReference type="InterPro" id="IPR008909">
    <property type="entry name" value="DALR_anticod-bd"/>
</dbReference>
<comment type="subunit">
    <text evidence="3 11">Monomer.</text>
</comment>
<dbReference type="GO" id="GO:0004814">
    <property type="term" value="F:arginine-tRNA ligase activity"/>
    <property type="evidence" value="ECO:0007669"/>
    <property type="project" value="UniProtKB-UniRule"/>
</dbReference>
<dbReference type="SUPFAM" id="SSF55190">
    <property type="entry name" value="Arginyl-tRNA synthetase (ArgRS), N-terminal 'additional' domain"/>
    <property type="match status" value="1"/>
</dbReference>
<dbReference type="PANTHER" id="PTHR11956:SF5">
    <property type="entry name" value="ARGININE--TRNA LIGASE, CYTOPLASMIC"/>
    <property type="match status" value="1"/>
</dbReference>
<dbReference type="Pfam" id="PF03485">
    <property type="entry name" value="Arg_tRNA_synt_N"/>
    <property type="match status" value="1"/>
</dbReference>
<dbReference type="RefSeq" id="WP_085937997.1">
    <property type="nucleotide sequence ID" value="NZ_FUWJ01000018.1"/>
</dbReference>
<dbReference type="NCBIfam" id="TIGR00456">
    <property type="entry name" value="argS"/>
    <property type="match status" value="1"/>
</dbReference>
<dbReference type="CDD" id="cd00671">
    <property type="entry name" value="ArgRS_core"/>
    <property type="match status" value="1"/>
</dbReference>
<dbReference type="InterPro" id="IPR035684">
    <property type="entry name" value="ArgRS_core"/>
</dbReference>
<dbReference type="Gene3D" id="1.10.730.10">
    <property type="entry name" value="Isoleucyl-tRNA Synthetase, Domain 1"/>
    <property type="match status" value="1"/>
</dbReference>
<dbReference type="FunFam" id="3.40.50.620:FF:000062">
    <property type="entry name" value="Arginine--tRNA ligase"/>
    <property type="match status" value="1"/>
</dbReference>
<dbReference type="Gene3D" id="3.40.50.620">
    <property type="entry name" value="HUPs"/>
    <property type="match status" value="1"/>
</dbReference>
<dbReference type="GO" id="GO:0006420">
    <property type="term" value="P:arginyl-tRNA aminoacylation"/>
    <property type="evidence" value="ECO:0007669"/>
    <property type="project" value="UniProtKB-UniRule"/>
</dbReference>
<dbReference type="SMART" id="SM00836">
    <property type="entry name" value="DALR_1"/>
    <property type="match status" value="1"/>
</dbReference>
<dbReference type="AlphaFoldDB" id="A0A1T4THH0"/>
<dbReference type="PANTHER" id="PTHR11956">
    <property type="entry name" value="ARGINYL-TRNA SYNTHETASE"/>
    <property type="match status" value="1"/>
</dbReference>
<evidence type="ECO:0000256" key="11">
    <source>
        <dbReference type="HAMAP-Rule" id="MF_00123"/>
    </source>
</evidence>
<evidence type="ECO:0000313" key="16">
    <source>
        <dbReference type="Proteomes" id="UP000190092"/>
    </source>
</evidence>
<dbReference type="Pfam" id="PF05746">
    <property type="entry name" value="DALR_1"/>
    <property type="match status" value="1"/>
</dbReference>
<dbReference type="InterPro" id="IPR036695">
    <property type="entry name" value="Arg-tRNA-synth_N_sf"/>
</dbReference>
<sequence>MNPYRHFIGEIETQLRAMQAAGELPEALDFSAITAEPPRDAAHGDIATNAAMVLAKAARKKPRDIAEALVARLKANPDVVEAAVAGPGFINLKIRDAFWRERLRDCLQAGLAYGDSRVGAGHKVNVEYVSANPTGPLHVAHARGAVVGDALANLLLKAGYDVTKEYYINDAGAQVDVLGRSTYLRYKEALGESIGDIPEGLYPGEYLKEVGAAIARRDGARWIDRPESDWLPQMRAFAIETLMAEIKADLATLGVDIDVYSSERALVQSGAVDRAFDELTRQGLIYQGRLEPPKGKKPDDWEDREQTLFRATQFGDEVDRPLKKSDGGWTYFANDIAYHHDKFRRGFADMIDIWGADHGGYVKRMKAAVSAITAGKGELDVKLCQLVRVMRNGELVRMSKRAGTFVTLRDLLDEVGPDVVRFTMLTRKNDAPFDFDLVKATEQSRDNPVWYVQYGHARSRSVMRQASAAGIAIDGLDGVSLDRLSDTGELGLIRLIAQWPRQVEAAAAAHEPHRIAFYLYDLAAAFHAHWNRGRDEPALRFVVEGDPEVSRARLALVQAVGFVIGSGLKVFGVTPVEEMR</sequence>
<dbReference type="InterPro" id="IPR009080">
    <property type="entry name" value="tRNAsynth_Ia_anticodon-bd"/>
</dbReference>
<dbReference type="EC" id="6.1.1.19" evidence="11"/>
<comment type="catalytic activity">
    <reaction evidence="10 11">
        <text>tRNA(Arg) + L-arginine + ATP = L-arginyl-tRNA(Arg) + AMP + diphosphate</text>
        <dbReference type="Rhea" id="RHEA:20301"/>
        <dbReference type="Rhea" id="RHEA-COMP:9658"/>
        <dbReference type="Rhea" id="RHEA-COMP:9673"/>
        <dbReference type="ChEBI" id="CHEBI:30616"/>
        <dbReference type="ChEBI" id="CHEBI:32682"/>
        <dbReference type="ChEBI" id="CHEBI:33019"/>
        <dbReference type="ChEBI" id="CHEBI:78442"/>
        <dbReference type="ChEBI" id="CHEBI:78513"/>
        <dbReference type="ChEBI" id="CHEBI:456215"/>
        <dbReference type="EC" id="6.1.1.19"/>
    </reaction>
</comment>
<protein>
    <recommendedName>
        <fullName evidence="11">Arginine--tRNA ligase</fullName>
        <ecNumber evidence="11">6.1.1.19</ecNumber>
    </recommendedName>
    <alternativeName>
        <fullName evidence="11">Arginyl-tRNA synthetase</fullName>
        <shortName evidence="11">ArgRS</shortName>
    </alternativeName>
</protein>
<evidence type="ECO:0000256" key="12">
    <source>
        <dbReference type="RuleBase" id="RU363038"/>
    </source>
</evidence>
<dbReference type="SMART" id="SM01016">
    <property type="entry name" value="Arg_tRNA_synt_N"/>
    <property type="match status" value="1"/>
</dbReference>
<dbReference type="OrthoDB" id="9803211at2"/>
<evidence type="ECO:0000256" key="9">
    <source>
        <dbReference type="ARBA" id="ARBA00023146"/>
    </source>
</evidence>
<evidence type="ECO:0000256" key="7">
    <source>
        <dbReference type="ARBA" id="ARBA00022840"/>
    </source>
</evidence>
<dbReference type="GO" id="GO:0005737">
    <property type="term" value="C:cytoplasm"/>
    <property type="evidence" value="ECO:0007669"/>
    <property type="project" value="UniProtKB-SubCell"/>
</dbReference>
<evidence type="ECO:0000256" key="6">
    <source>
        <dbReference type="ARBA" id="ARBA00022741"/>
    </source>
</evidence>
<keyword evidence="6 11" id="KW-0547">Nucleotide-binding</keyword>
<feature type="domain" description="DALR anticodon binding" evidence="13">
    <location>
        <begin position="452"/>
        <end position="579"/>
    </location>
</feature>
<reference evidence="16" key="1">
    <citation type="submission" date="2017-02" db="EMBL/GenBank/DDBJ databases">
        <authorList>
            <person name="Varghese N."/>
            <person name="Submissions S."/>
        </authorList>
    </citation>
    <scope>NUCLEOTIDE SEQUENCE [LARGE SCALE GENOMIC DNA]</scope>
    <source>
        <strain evidence="16">ATCC 27094</strain>
    </source>
</reference>
<keyword evidence="5 11" id="KW-0436">Ligase</keyword>
<dbReference type="Pfam" id="PF00750">
    <property type="entry name" value="tRNA-synt_1d"/>
    <property type="match status" value="1"/>
</dbReference>
<dbReference type="GO" id="GO:0005524">
    <property type="term" value="F:ATP binding"/>
    <property type="evidence" value="ECO:0007669"/>
    <property type="project" value="UniProtKB-UniRule"/>
</dbReference>
<dbReference type="PRINTS" id="PR01038">
    <property type="entry name" value="TRNASYNTHARG"/>
</dbReference>
<evidence type="ECO:0000259" key="13">
    <source>
        <dbReference type="SMART" id="SM00836"/>
    </source>
</evidence>
<organism evidence="15 16">
    <name type="scientific">Enhydrobacter aerosaccus</name>
    <dbReference type="NCBI Taxonomy" id="225324"/>
    <lineage>
        <taxon>Bacteria</taxon>
        <taxon>Pseudomonadati</taxon>
        <taxon>Pseudomonadota</taxon>
        <taxon>Alphaproteobacteria</taxon>
        <taxon>Hyphomicrobiales</taxon>
        <taxon>Enhydrobacter</taxon>
    </lineage>
</organism>
<dbReference type="InterPro" id="IPR005148">
    <property type="entry name" value="Arg-tRNA-synth_N"/>
</dbReference>
<dbReference type="EMBL" id="FUWJ01000018">
    <property type="protein sequence ID" value="SKA39844.1"/>
    <property type="molecule type" value="Genomic_DNA"/>
</dbReference>
<dbReference type="Gene3D" id="3.30.1360.70">
    <property type="entry name" value="Arginyl tRNA synthetase N-terminal domain"/>
    <property type="match status" value="1"/>
</dbReference>
<name>A0A1T4THH0_9HYPH</name>
<evidence type="ECO:0000259" key="14">
    <source>
        <dbReference type="SMART" id="SM01016"/>
    </source>
</evidence>
<evidence type="ECO:0000256" key="4">
    <source>
        <dbReference type="ARBA" id="ARBA00022490"/>
    </source>
</evidence>